<dbReference type="Pfam" id="PF04545">
    <property type="entry name" value="Sigma70_r4"/>
    <property type="match status" value="1"/>
</dbReference>
<dbReference type="InterPro" id="IPR039425">
    <property type="entry name" value="RNA_pol_sigma-70-like"/>
</dbReference>
<gene>
    <name evidence="8" type="ORF">UR67_C0006G0069</name>
</gene>
<evidence type="ECO:0000256" key="4">
    <source>
        <dbReference type="ARBA" id="ARBA00023125"/>
    </source>
</evidence>
<dbReference type="PANTHER" id="PTHR43133:SF8">
    <property type="entry name" value="RNA POLYMERASE SIGMA FACTOR HI_1459-RELATED"/>
    <property type="match status" value="1"/>
</dbReference>
<feature type="domain" description="RNA polymerase sigma-70 region 4" evidence="7">
    <location>
        <begin position="130"/>
        <end position="175"/>
    </location>
</feature>
<sequence length="179" mass="21162">MTFSGETEEKLIKEAKTNANAFAELYRRYVEKIYNFFYYHTFNISDTEDLTSVVFERVLTHLDDLKPGTNFSAWIFRIAHNCLVDFYRHSNKYKNQQNLEDIEVATEANIEHNLEKKEQTGILVKYLYILPDLYKEVLILKYHEELSNKEIGKSIGKSEGAVKQILRRALKELREKMPE</sequence>
<proteinExistence type="inferred from homology"/>
<dbReference type="Pfam" id="PF04542">
    <property type="entry name" value="Sigma70_r2"/>
    <property type="match status" value="1"/>
</dbReference>
<dbReference type="Gene3D" id="1.10.1740.10">
    <property type="match status" value="1"/>
</dbReference>
<dbReference type="GO" id="GO:0003677">
    <property type="term" value="F:DNA binding"/>
    <property type="evidence" value="ECO:0007669"/>
    <property type="project" value="UniProtKB-KW"/>
</dbReference>
<evidence type="ECO:0000256" key="5">
    <source>
        <dbReference type="ARBA" id="ARBA00023163"/>
    </source>
</evidence>
<dbReference type="STRING" id="1618350.UR67_C0006G0069"/>
<keyword evidence="2" id="KW-0805">Transcription regulation</keyword>
<dbReference type="SUPFAM" id="SSF88946">
    <property type="entry name" value="Sigma2 domain of RNA polymerase sigma factors"/>
    <property type="match status" value="1"/>
</dbReference>
<dbReference type="GO" id="GO:0016987">
    <property type="term" value="F:sigma factor activity"/>
    <property type="evidence" value="ECO:0007669"/>
    <property type="project" value="UniProtKB-KW"/>
</dbReference>
<dbReference type="InterPro" id="IPR013324">
    <property type="entry name" value="RNA_pol_sigma_r3/r4-like"/>
</dbReference>
<dbReference type="AlphaFoldDB" id="A0A0G0EQ85"/>
<keyword evidence="5" id="KW-0804">Transcription</keyword>
<comment type="caution">
    <text evidence="8">The sequence shown here is derived from an EMBL/GenBank/DDBJ whole genome shotgun (WGS) entry which is preliminary data.</text>
</comment>
<name>A0A0G0EQ85_UNCC3</name>
<accession>A0A0G0EQ85</accession>
<organism evidence="8 9">
    <name type="scientific">candidate division CPR3 bacterium GW2011_GWF2_35_18</name>
    <dbReference type="NCBI Taxonomy" id="1618350"/>
    <lineage>
        <taxon>Bacteria</taxon>
        <taxon>Bacteria division CPR3</taxon>
    </lineage>
</organism>
<dbReference type="PANTHER" id="PTHR43133">
    <property type="entry name" value="RNA POLYMERASE ECF-TYPE SIGMA FACTO"/>
    <property type="match status" value="1"/>
</dbReference>
<evidence type="ECO:0000256" key="1">
    <source>
        <dbReference type="ARBA" id="ARBA00010641"/>
    </source>
</evidence>
<dbReference type="SUPFAM" id="SSF88659">
    <property type="entry name" value="Sigma3 and sigma4 domains of RNA polymerase sigma factors"/>
    <property type="match status" value="1"/>
</dbReference>
<protein>
    <submittedName>
        <fullName evidence="8">RNA polymerase sigma-70 factor, ECF subfamily</fullName>
    </submittedName>
</protein>
<comment type="similarity">
    <text evidence="1">Belongs to the sigma-70 factor family. ECF subfamily.</text>
</comment>
<dbReference type="InterPro" id="IPR007630">
    <property type="entry name" value="RNA_pol_sigma70_r4"/>
</dbReference>
<reference evidence="8 9" key="1">
    <citation type="journal article" date="2015" name="Nature">
        <title>rRNA introns, odd ribosomes, and small enigmatic genomes across a large radiation of phyla.</title>
        <authorList>
            <person name="Brown C.T."/>
            <person name="Hug L.A."/>
            <person name="Thomas B.C."/>
            <person name="Sharon I."/>
            <person name="Castelle C.J."/>
            <person name="Singh A."/>
            <person name="Wilkins M.J."/>
            <person name="Williams K.H."/>
            <person name="Banfield J.F."/>
        </authorList>
    </citation>
    <scope>NUCLEOTIDE SEQUENCE [LARGE SCALE GENOMIC DNA]</scope>
</reference>
<feature type="domain" description="RNA polymerase sigma-70 region 2" evidence="6">
    <location>
        <begin position="25"/>
        <end position="91"/>
    </location>
</feature>
<dbReference type="Gene3D" id="1.10.10.10">
    <property type="entry name" value="Winged helix-like DNA-binding domain superfamily/Winged helix DNA-binding domain"/>
    <property type="match status" value="1"/>
</dbReference>
<dbReference type="InterPro" id="IPR036388">
    <property type="entry name" value="WH-like_DNA-bd_sf"/>
</dbReference>
<dbReference type="InterPro" id="IPR014284">
    <property type="entry name" value="RNA_pol_sigma-70_dom"/>
</dbReference>
<keyword evidence="3" id="KW-0731">Sigma factor</keyword>
<evidence type="ECO:0000256" key="2">
    <source>
        <dbReference type="ARBA" id="ARBA00023015"/>
    </source>
</evidence>
<dbReference type="CDD" id="cd06171">
    <property type="entry name" value="Sigma70_r4"/>
    <property type="match status" value="1"/>
</dbReference>
<evidence type="ECO:0000313" key="9">
    <source>
        <dbReference type="Proteomes" id="UP000034581"/>
    </source>
</evidence>
<dbReference type="GO" id="GO:0006352">
    <property type="term" value="P:DNA-templated transcription initiation"/>
    <property type="evidence" value="ECO:0007669"/>
    <property type="project" value="InterPro"/>
</dbReference>
<evidence type="ECO:0000256" key="3">
    <source>
        <dbReference type="ARBA" id="ARBA00023082"/>
    </source>
</evidence>
<dbReference type="Proteomes" id="UP000034581">
    <property type="component" value="Unassembled WGS sequence"/>
</dbReference>
<dbReference type="EMBL" id="LBQB01000006">
    <property type="protein sequence ID" value="KKP69502.1"/>
    <property type="molecule type" value="Genomic_DNA"/>
</dbReference>
<evidence type="ECO:0000313" key="8">
    <source>
        <dbReference type="EMBL" id="KKP69502.1"/>
    </source>
</evidence>
<dbReference type="InterPro" id="IPR007627">
    <property type="entry name" value="RNA_pol_sigma70_r2"/>
</dbReference>
<dbReference type="NCBIfam" id="TIGR02937">
    <property type="entry name" value="sigma70-ECF"/>
    <property type="match status" value="1"/>
</dbReference>
<keyword evidence="4" id="KW-0238">DNA-binding</keyword>
<dbReference type="InterPro" id="IPR013325">
    <property type="entry name" value="RNA_pol_sigma_r2"/>
</dbReference>
<evidence type="ECO:0000259" key="7">
    <source>
        <dbReference type="Pfam" id="PF04545"/>
    </source>
</evidence>
<evidence type="ECO:0000259" key="6">
    <source>
        <dbReference type="Pfam" id="PF04542"/>
    </source>
</evidence>